<sequence>MTRRVEDRFAGLPDGFSRADLILACMPLLFLAGYGAGALAFDGRPAATAIAAAACAPLMLEGLFVNPPEGG</sequence>
<dbReference type="Proteomes" id="UP000319712">
    <property type="component" value="Unassembled WGS sequence"/>
</dbReference>
<dbReference type="Pfam" id="PF26047">
    <property type="entry name" value="DUF8015"/>
    <property type="match status" value="1"/>
</dbReference>
<keyword evidence="1" id="KW-1133">Transmembrane helix</keyword>
<proteinExistence type="predicted"/>
<keyword evidence="1" id="KW-0472">Membrane</keyword>
<dbReference type="EMBL" id="FXTD01000005">
    <property type="protein sequence ID" value="SMO64184.1"/>
    <property type="molecule type" value="Genomic_DNA"/>
</dbReference>
<dbReference type="AlphaFoldDB" id="A0A521CXN6"/>
<protein>
    <submittedName>
        <fullName evidence="2">Uncharacterized protein</fullName>
    </submittedName>
</protein>
<organism evidence="2 3">
    <name type="scientific">Halorubrum cibi</name>
    <dbReference type="NCBI Taxonomy" id="413815"/>
    <lineage>
        <taxon>Archaea</taxon>
        <taxon>Methanobacteriati</taxon>
        <taxon>Methanobacteriota</taxon>
        <taxon>Stenosarchaea group</taxon>
        <taxon>Halobacteria</taxon>
        <taxon>Halobacteriales</taxon>
        <taxon>Haloferacaceae</taxon>
        <taxon>Halorubrum</taxon>
    </lineage>
</organism>
<keyword evidence="3" id="KW-1185">Reference proteome</keyword>
<feature type="transmembrane region" description="Helical" evidence="1">
    <location>
        <begin position="21"/>
        <end position="41"/>
    </location>
</feature>
<gene>
    <name evidence="2" type="ORF">SAMN06264867_105179</name>
</gene>
<evidence type="ECO:0000256" key="1">
    <source>
        <dbReference type="SAM" id="Phobius"/>
    </source>
</evidence>
<reference evidence="2 3" key="1">
    <citation type="submission" date="2017-05" db="EMBL/GenBank/DDBJ databases">
        <authorList>
            <person name="Varghese N."/>
            <person name="Submissions S."/>
        </authorList>
    </citation>
    <scope>NUCLEOTIDE SEQUENCE [LARGE SCALE GENOMIC DNA]</scope>
    <source>
        <strain evidence="2 3">DSM 19504</strain>
    </source>
</reference>
<evidence type="ECO:0000313" key="2">
    <source>
        <dbReference type="EMBL" id="SMO64184.1"/>
    </source>
</evidence>
<keyword evidence="1" id="KW-0812">Transmembrane</keyword>
<dbReference type="RefSeq" id="WP_142986508.1">
    <property type="nucleotide sequence ID" value="NZ_FXTD01000005.1"/>
</dbReference>
<name>A0A521CXN6_9EURY</name>
<accession>A0A521CXN6</accession>
<dbReference type="InterPro" id="IPR058328">
    <property type="entry name" value="DUF8015"/>
</dbReference>
<evidence type="ECO:0000313" key="3">
    <source>
        <dbReference type="Proteomes" id="UP000319712"/>
    </source>
</evidence>